<sequence length="103" mass="12026">MSSKEEKDEEMRRNQQEYAEFLIRFIKDLMDLLATLDVRSTPQPEQSKKQEESSRNLLSMSEMPTDSVCPNDFNLDNLDIENEINNPVENELASSENSLRFTH</sequence>
<evidence type="ECO:0000256" key="1">
    <source>
        <dbReference type="SAM" id="MobiDB-lite"/>
    </source>
</evidence>
<dbReference type="Proteomes" id="UP000254968">
    <property type="component" value="Unassembled WGS sequence"/>
</dbReference>
<proteinExistence type="predicted"/>
<name>A0A378JP89_9GAMM</name>
<protein>
    <submittedName>
        <fullName evidence="2">Uncharacterized protein</fullName>
    </submittedName>
</protein>
<gene>
    <name evidence="2" type="ORF">NCTC13315_02974</name>
</gene>
<reference evidence="2 3" key="1">
    <citation type="submission" date="2018-06" db="EMBL/GenBank/DDBJ databases">
        <authorList>
            <consortium name="Pathogen Informatics"/>
            <person name="Doyle S."/>
        </authorList>
    </citation>
    <scope>NUCLEOTIDE SEQUENCE [LARGE SCALE GENOMIC DNA]</scope>
    <source>
        <strain evidence="2 3">NCTC13315</strain>
    </source>
</reference>
<dbReference type="RefSeq" id="WP_115304215.1">
    <property type="nucleotide sequence ID" value="NZ_CAAAHO010000009.1"/>
</dbReference>
<accession>A0A378JP89</accession>
<feature type="compositionally biased region" description="Polar residues" evidence="1">
    <location>
        <begin position="55"/>
        <end position="64"/>
    </location>
</feature>
<dbReference type="EMBL" id="UGNV01000003">
    <property type="protein sequence ID" value="STX55603.1"/>
    <property type="molecule type" value="Genomic_DNA"/>
</dbReference>
<organism evidence="2 3">
    <name type="scientific">Legionella beliardensis</name>
    <dbReference type="NCBI Taxonomy" id="91822"/>
    <lineage>
        <taxon>Bacteria</taxon>
        <taxon>Pseudomonadati</taxon>
        <taxon>Pseudomonadota</taxon>
        <taxon>Gammaproteobacteria</taxon>
        <taxon>Legionellales</taxon>
        <taxon>Legionellaceae</taxon>
        <taxon>Legionella</taxon>
    </lineage>
</organism>
<keyword evidence="3" id="KW-1185">Reference proteome</keyword>
<dbReference type="AlphaFoldDB" id="A0A378JP89"/>
<feature type="region of interest" description="Disordered" evidence="1">
    <location>
        <begin position="38"/>
        <end position="70"/>
    </location>
</feature>
<evidence type="ECO:0000313" key="2">
    <source>
        <dbReference type="EMBL" id="STX55603.1"/>
    </source>
</evidence>
<evidence type="ECO:0000313" key="3">
    <source>
        <dbReference type="Proteomes" id="UP000254968"/>
    </source>
</evidence>